<evidence type="ECO:0008006" key="3">
    <source>
        <dbReference type="Google" id="ProtNLM"/>
    </source>
</evidence>
<evidence type="ECO:0000313" key="2">
    <source>
        <dbReference type="Proteomes" id="UP000002748"/>
    </source>
</evidence>
<comment type="caution">
    <text evidence="1">The sequence shown here is derived from an EMBL/GenBank/DDBJ whole genome shotgun (WGS) entry which is preliminary data.</text>
</comment>
<dbReference type="HOGENOM" id="CLU_855777_0_0_1"/>
<dbReference type="AlphaFoldDB" id="J5R170"/>
<dbReference type="KEGG" id="tasa:A1Q1_00645"/>
<protein>
    <recommendedName>
        <fullName evidence="3">F-box domain-containing protein</fullName>
    </recommendedName>
</protein>
<proteinExistence type="predicted"/>
<organism evidence="1 2">
    <name type="scientific">Trichosporon asahii var. asahii (strain ATCC 90039 / CBS 2479 / JCM 2466 / KCTC 7840 / NBRC 103889/ NCYC 2677 / UAMH 7654)</name>
    <name type="common">Yeast</name>
    <dbReference type="NCBI Taxonomy" id="1186058"/>
    <lineage>
        <taxon>Eukaryota</taxon>
        <taxon>Fungi</taxon>
        <taxon>Dikarya</taxon>
        <taxon>Basidiomycota</taxon>
        <taxon>Agaricomycotina</taxon>
        <taxon>Tremellomycetes</taxon>
        <taxon>Trichosporonales</taxon>
        <taxon>Trichosporonaceae</taxon>
        <taxon>Trichosporon</taxon>
    </lineage>
</organism>
<dbReference type="Proteomes" id="UP000002748">
    <property type="component" value="Unassembled WGS sequence"/>
</dbReference>
<evidence type="ECO:0000313" key="1">
    <source>
        <dbReference type="EMBL" id="EJT50178.1"/>
    </source>
</evidence>
<dbReference type="RefSeq" id="XP_014181435.1">
    <property type="nucleotide sequence ID" value="XM_014325960.1"/>
</dbReference>
<gene>
    <name evidence="1" type="ORF">A1Q1_00645</name>
</gene>
<reference evidence="1 2" key="1">
    <citation type="journal article" date="2012" name="Eukaryot. Cell">
        <title>Draft genome sequence of CBS 2479, the standard type strain of Trichosporon asahii.</title>
        <authorList>
            <person name="Yang R.Y."/>
            <person name="Li H.T."/>
            <person name="Zhu H."/>
            <person name="Zhou G.P."/>
            <person name="Wang M."/>
            <person name="Wang L."/>
        </authorList>
    </citation>
    <scope>NUCLEOTIDE SEQUENCE [LARGE SCALE GENOMIC DNA]</scope>
    <source>
        <strain evidence="2">ATCC 90039 / CBS 2479 / JCM 2466 / KCTC 7840 / NCYC 2677 / UAMH 7654</strain>
    </source>
</reference>
<name>J5R170_TRIAS</name>
<dbReference type="EMBL" id="ALBS01000126">
    <property type="protein sequence ID" value="EJT50178.1"/>
    <property type="molecule type" value="Genomic_DNA"/>
</dbReference>
<sequence length="325" mass="36485">MAALDYLAFPHIFDAVLDHLVAAKNVDTLRTVYRLSRAARDRVFRKCCHHLSIDYRAYPVTVGTALGGFWIPDHQFSPGSTVVDIYAGEDYSMYPLAPDILRIITQTAPQTIRLLDHYGMDDVLSYSEPINTLVFHTKNWCLNREPDPWFLMLPANAERIIINLIGCDEFGYPDVSFAPAHNHDDVQQELVLIATAGPSPPPDAEGVVNRQHHLIDNITYSILGYLEELQQATITVVGAEHWKHDWSCGLPPPDMQPSNVGQHLITCALTETCRESTYDAATGSYVQHSDEVVEAFLQRIKFIALDEFKESVGDTLFELMTVEAV</sequence>
<dbReference type="VEuPathDB" id="FungiDB:A1Q1_00645"/>
<accession>J5R170</accession>
<dbReference type="GeneID" id="25984159"/>